<evidence type="ECO:0000313" key="1">
    <source>
        <dbReference type="EMBL" id="MFD2961320.1"/>
    </source>
</evidence>
<evidence type="ECO:0000313" key="2">
    <source>
        <dbReference type="Proteomes" id="UP001597560"/>
    </source>
</evidence>
<organism evidence="1 2">
    <name type="scientific">Olivibacter jilunii</name>
    <dbReference type="NCBI Taxonomy" id="985016"/>
    <lineage>
        <taxon>Bacteria</taxon>
        <taxon>Pseudomonadati</taxon>
        <taxon>Bacteroidota</taxon>
        <taxon>Sphingobacteriia</taxon>
        <taxon>Sphingobacteriales</taxon>
        <taxon>Sphingobacteriaceae</taxon>
        <taxon>Olivibacter</taxon>
    </lineage>
</organism>
<dbReference type="EMBL" id="JBHUPA010000002">
    <property type="protein sequence ID" value="MFD2961320.1"/>
    <property type="molecule type" value="Genomic_DNA"/>
</dbReference>
<comment type="caution">
    <text evidence="1">The sequence shown here is derived from an EMBL/GenBank/DDBJ whole genome shotgun (WGS) entry which is preliminary data.</text>
</comment>
<dbReference type="Proteomes" id="UP001597560">
    <property type="component" value="Unassembled WGS sequence"/>
</dbReference>
<reference evidence="2" key="1">
    <citation type="journal article" date="2019" name="Int. J. Syst. Evol. Microbiol.">
        <title>The Global Catalogue of Microorganisms (GCM) 10K type strain sequencing project: providing services to taxonomists for standard genome sequencing and annotation.</title>
        <authorList>
            <consortium name="The Broad Institute Genomics Platform"/>
            <consortium name="The Broad Institute Genome Sequencing Center for Infectious Disease"/>
            <person name="Wu L."/>
            <person name="Ma J."/>
        </authorList>
    </citation>
    <scope>NUCLEOTIDE SEQUENCE [LARGE SCALE GENOMIC DNA]</scope>
    <source>
        <strain evidence="2">KCTC 23098</strain>
    </source>
</reference>
<accession>A0ABW6AVT1</accession>
<gene>
    <name evidence="1" type="ORF">ACFS6J_05970</name>
</gene>
<sequence>MIKPSKKKIYVLMISKTFMRDHPKCGKPTNFKEKILSGQKIHTIRLGIGWKKITGEVNAGIAVLSVREWSGEPYKSKQVEIVQFEKAGWQSLEITEPRLPKLFIDGCDYGISHIDTIAHNDGLDKYDFYDWFDFPSPFIGGIIHFTDFRY</sequence>
<dbReference type="RefSeq" id="WP_377609433.1">
    <property type="nucleotide sequence ID" value="NZ_JBHUPA010000002.1"/>
</dbReference>
<keyword evidence="2" id="KW-1185">Reference proteome</keyword>
<protein>
    <recommendedName>
        <fullName evidence="3">ASCH domain-containing protein</fullName>
    </recommendedName>
</protein>
<name>A0ABW6AVT1_9SPHI</name>
<proteinExistence type="predicted"/>
<evidence type="ECO:0008006" key="3">
    <source>
        <dbReference type="Google" id="ProtNLM"/>
    </source>
</evidence>